<dbReference type="SUPFAM" id="SSF46785">
    <property type="entry name" value="Winged helix' DNA-binding domain"/>
    <property type="match status" value="1"/>
</dbReference>
<proteinExistence type="predicted"/>
<protein>
    <submittedName>
        <fullName evidence="2">PadR family transcriptional regulator</fullName>
    </submittedName>
</protein>
<dbReference type="Pfam" id="PF03551">
    <property type="entry name" value="PadR"/>
    <property type="match status" value="1"/>
</dbReference>
<dbReference type="PANTHER" id="PTHR43252:SF6">
    <property type="entry name" value="NEGATIVE TRANSCRIPTION REGULATOR PADR"/>
    <property type="match status" value="1"/>
</dbReference>
<comment type="caution">
    <text evidence="2">The sequence shown here is derived from an EMBL/GenBank/DDBJ whole genome shotgun (WGS) entry which is preliminary data.</text>
</comment>
<dbReference type="InterPro" id="IPR036390">
    <property type="entry name" value="WH_DNA-bd_sf"/>
</dbReference>
<dbReference type="EMBL" id="JBGQPK010000002">
    <property type="protein sequence ID" value="MFL2028249.1"/>
    <property type="molecule type" value="Genomic_DNA"/>
</dbReference>
<feature type="domain" description="Transcription regulator PadR N-terminal" evidence="1">
    <location>
        <begin position="6"/>
        <end position="79"/>
    </location>
</feature>
<reference evidence="2 3" key="1">
    <citation type="submission" date="2024-08" db="EMBL/GenBank/DDBJ databases">
        <authorList>
            <person name="Arias E."/>
        </authorList>
    </citation>
    <scope>NUCLEOTIDE SEQUENCE [LARGE SCALE GENOMIC DNA]</scope>
    <source>
        <strain evidence="2 3">FAM 25317</strain>
    </source>
</reference>
<evidence type="ECO:0000313" key="2">
    <source>
        <dbReference type="EMBL" id="MFL2028249.1"/>
    </source>
</evidence>
<dbReference type="PANTHER" id="PTHR43252">
    <property type="entry name" value="TRANSCRIPTIONAL REGULATOR YQJI"/>
    <property type="match status" value="1"/>
</dbReference>
<evidence type="ECO:0000259" key="1">
    <source>
        <dbReference type="Pfam" id="PF03551"/>
    </source>
</evidence>
<dbReference type="RefSeq" id="WP_164507637.1">
    <property type="nucleotide sequence ID" value="NZ_JBGQPK010000002.1"/>
</dbReference>
<dbReference type="Gene3D" id="1.10.10.10">
    <property type="entry name" value="Winged helix-like DNA-binding domain superfamily/Winged helix DNA-binding domain"/>
    <property type="match status" value="1"/>
</dbReference>
<dbReference type="Proteomes" id="UP001625389">
    <property type="component" value="Unassembled WGS sequence"/>
</dbReference>
<gene>
    <name evidence="2" type="ORF">ACEN34_01320</name>
</gene>
<accession>A0ABW8UEE1</accession>
<evidence type="ECO:0000313" key="3">
    <source>
        <dbReference type="Proteomes" id="UP001625389"/>
    </source>
</evidence>
<organism evidence="2 3">
    <name type="scientific">Loigolactobacillus zhaoyuanensis</name>
    <dbReference type="NCBI Taxonomy" id="2486017"/>
    <lineage>
        <taxon>Bacteria</taxon>
        <taxon>Bacillati</taxon>
        <taxon>Bacillota</taxon>
        <taxon>Bacilli</taxon>
        <taxon>Lactobacillales</taxon>
        <taxon>Lactobacillaceae</taxon>
        <taxon>Loigolactobacillus</taxon>
    </lineage>
</organism>
<keyword evidence="3" id="KW-1185">Reference proteome</keyword>
<sequence>MYELLILGILQTHNMSGYKLAQVLESSLEPRRVISNGVMYPLLNRLGKQGYIEVSDKQDTLRNKKMAQITELGRRRFQELMAQPVAMDAKRESIYRFKFRGMANVDVATQQTILADYAAATQADLDSYQDFKAHVQARLMAESAATTSLETGARALDLSISICKAKQAWIEQYQAKLQDQN</sequence>
<dbReference type="InterPro" id="IPR036388">
    <property type="entry name" value="WH-like_DNA-bd_sf"/>
</dbReference>
<dbReference type="InterPro" id="IPR005149">
    <property type="entry name" value="Tscrpt_reg_PadR_N"/>
</dbReference>
<name>A0ABW8UEE1_9LACO</name>